<dbReference type="HOGENOM" id="CLU_019796_1_2_1"/>
<comment type="similarity">
    <text evidence="1 3">Belongs to the D-isomer specific 2-hydroxyacid dehydrogenase family.</text>
</comment>
<proteinExistence type="inferred from homology"/>
<dbReference type="Pfam" id="PF02826">
    <property type="entry name" value="2-Hacid_dh_C"/>
    <property type="match status" value="1"/>
</dbReference>
<dbReference type="Gene3D" id="3.40.50.720">
    <property type="entry name" value="NAD(P)-binding Rossmann-like Domain"/>
    <property type="match status" value="2"/>
</dbReference>
<name>A0A0D1YKL5_9EURO</name>
<dbReference type="GO" id="GO:0016618">
    <property type="term" value="F:hydroxypyruvate reductase [NAD(P)H] activity"/>
    <property type="evidence" value="ECO:0007669"/>
    <property type="project" value="TreeGrafter"/>
</dbReference>
<dbReference type="PANTHER" id="PTHR10996:SF257">
    <property type="entry name" value="GLYOXYLATE REDUCTASE 1"/>
    <property type="match status" value="1"/>
</dbReference>
<organism evidence="6 7">
    <name type="scientific">Exophiala sideris</name>
    <dbReference type="NCBI Taxonomy" id="1016849"/>
    <lineage>
        <taxon>Eukaryota</taxon>
        <taxon>Fungi</taxon>
        <taxon>Dikarya</taxon>
        <taxon>Ascomycota</taxon>
        <taxon>Pezizomycotina</taxon>
        <taxon>Eurotiomycetes</taxon>
        <taxon>Chaetothyriomycetidae</taxon>
        <taxon>Chaetothyriales</taxon>
        <taxon>Herpotrichiellaceae</taxon>
        <taxon>Exophiala</taxon>
    </lineage>
</organism>
<dbReference type="InterPro" id="IPR050223">
    <property type="entry name" value="D-isomer_2-hydroxyacid_DH"/>
</dbReference>
<dbReference type="Proteomes" id="UP000053599">
    <property type="component" value="Unassembled WGS sequence"/>
</dbReference>
<evidence type="ECO:0000313" key="7">
    <source>
        <dbReference type="Proteomes" id="UP000053599"/>
    </source>
</evidence>
<dbReference type="GO" id="GO:0051287">
    <property type="term" value="F:NAD binding"/>
    <property type="evidence" value="ECO:0007669"/>
    <property type="project" value="InterPro"/>
</dbReference>
<dbReference type="STRING" id="1016849.A0A0D1YKL5"/>
<evidence type="ECO:0000259" key="4">
    <source>
        <dbReference type="Pfam" id="PF00389"/>
    </source>
</evidence>
<dbReference type="FunFam" id="3.40.50.720:FF:000026">
    <property type="entry name" value="Glyoxylate/hydroxypyruvate reductase B"/>
    <property type="match status" value="1"/>
</dbReference>
<dbReference type="GO" id="GO:0030267">
    <property type="term" value="F:glyoxylate reductase (NADPH) activity"/>
    <property type="evidence" value="ECO:0007669"/>
    <property type="project" value="TreeGrafter"/>
</dbReference>
<keyword evidence="2 3" id="KW-0560">Oxidoreductase</keyword>
<dbReference type="InterPro" id="IPR006140">
    <property type="entry name" value="D-isomer_DH_NAD-bd"/>
</dbReference>
<dbReference type="OrthoDB" id="9991913at2759"/>
<protein>
    <submittedName>
        <fullName evidence="6">Uncharacterized protein</fullName>
    </submittedName>
</protein>
<sequence>MFSISSYSQKFAVRILEQPRIWRATLPSFFLSTRPYHNFPPSTGFGKGRRVRPTSTHPSSPIYPFLHQTFTSTTLNMSKPTVLLIGGLTHAKNEWNAYGSKYNLKEFLKEDRQEFLSNLKNGEYDNVVALYRSNNSVAQTGPFDKELVTLLPKSLKFVCHNGAGYDNIDVDACTQKGVKISSTPIAVDNATADVGIFVLLGALRQAWVPLKAIKEGKWRGSASLGHDPNGKLLGILGMGGIGRAMAERARAFGMKIAYHNRSRLPKELEGDATYLSFDELLAQSDVLSLNLSLNAKTRHIISAPEFAKMKDGVVIVNTARGALINEKDLVAALDSGKVASVGLDVFENEPEIEEGLLKSDKAFIVPHIGTMTYETQREMELLVLHNLENAVDKGSLLTPIPEQKSKANGNL</sequence>
<dbReference type="AlphaFoldDB" id="A0A0D1YKL5"/>
<dbReference type="CDD" id="cd12168">
    <property type="entry name" value="Mand_dh_like"/>
    <property type="match status" value="1"/>
</dbReference>
<dbReference type="SUPFAM" id="SSF51735">
    <property type="entry name" value="NAD(P)-binding Rossmann-fold domains"/>
    <property type="match status" value="1"/>
</dbReference>
<dbReference type="InterPro" id="IPR029753">
    <property type="entry name" value="D-isomer_DH_CS"/>
</dbReference>
<evidence type="ECO:0000256" key="3">
    <source>
        <dbReference type="RuleBase" id="RU003719"/>
    </source>
</evidence>
<dbReference type="PROSITE" id="PS00671">
    <property type="entry name" value="D_2_HYDROXYACID_DH_3"/>
    <property type="match status" value="1"/>
</dbReference>
<evidence type="ECO:0000313" key="6">
    <source>
        <dbReference type="EMBL" id="KIV81554.1"/>
    </source>
</evidence>
<gene>
    <name evidence="6" type="ORF">PV11_03730</name>
</gene>
<dbReference type="SUPFAM" id="SSF52283">
    <property type="entry name" value="Formate/glycerate dehydrogenase catalytic domain-like"/>
    <property type="match status" value="1"/>
</dbReference>
<feature type="domain" description="D-isomer specific 2-hydroxyacid dehydrogenase NAD-binding" evidence="5">
    <location>
        <begin position="198"/>
        <end position="369"/>
    </location>
</feature>
<dbReference type="InterPro" id="IPR036291">
    <property type="entry name" value="NAD(P)-bd_dom_sf"/>
</dbReference>
<dbReference type="PANTHER" id="PTHR10996">
    <property type="entry name" value="2-HYDROXYACID DEHYDROGENASE-RELATED"/>
    <property type="match status" value="1"/>
</dbReference>
<feature type="domain" description="D-isomer specific 2-hydroxyacid dehydrogenase catalytic" evidence="4">
    <location>
        <begin position="135"/>
        <end position="399"/>
    </location>
</feature>
<reference evidence="6 7" key="1">
    <citation type="submission" date="2015-01" db="EMBL/GenBank/DDBJ databases">
        <title>The Genome Sequence of Exophiala sideris CBS121828.</title>
        <authorList>
            <consortium name="The Broad Institute Genomics Platform"/>
            <person name="Cuomo C."/>
            <person name="de Hoog S."/>
            <person name="Gorbushina A."/>
            <person name="Stielow B."/>
            <person name="Teixiera M."/>
            <person name="Abouelleil A."/>
            <person name="Chapman S.B."/>
            <person name="Priest M."/>
            <person name="Young S.K."/>
            <person name="Wortman J."/>
            <person name="Nusbaum C."/>
            <person name="Birren B."/>
        </authorList>
    </citation>
    <scope>NUCLEOTIDE SEQUENCE [LARGE SCALE GENOMIC DNA]</scope>
    <source>
        <strain evidence="6 7">CBS 121828</strain>
    </source>
</reference>
<evidence type="ECO:0000259" key="5">
    <source>
        <dbReference type="Pfam" id="PF02826"/>
    </source>
</evidence>
<evidence type="ECO:0000256" key="2">
    <source>
        <dbReference type="ARBA" id="ARBA00023002"/>
    </source>
</evidence>
<dbReference type="GO" id="GO:0005829">
    <property type="term" value="C:cytosol"/>
    <property type="evidence" value="ECO:0007669"/>
    <property type="project" value="TreeGrafter"/>
</dbReference>
<evidence type="ECO:0000256" key="1">
    <source>
        <dbReference type="ARBA" id="ARBA00005854"/>
    </source>
</evidence>
<accession>A0A0D1YKL5</accession>
<dbReference type="EMBL" id="KN846952">
    <property type="protein sequence ID" value="KIV81554.1"/>
    <property type="molecule type" value="Genomic_DNA"/>
</dbReference>
<dbReference type="InterPro" id="IPR006139">
    <property type="entry name" value="D-isomer_2_OHA_DH_cat_dom"/>
</dbReference>
<dbReference type="Pfam" id="PF00389">
    <property type="entry name" value="2-Hacid_dh"/>
    <property type="match status" value="1"/>
</dbReference>